<dbReference type="Proteomes" id="UP000790833">
    <property type="component" value="Unassembled WGS sequence"/>
</dbReference>
<dbReference type="Gene3D" id="1.25.40.10">
    <property type="entry name" value="Tetratricopeptide repeat domain"/>
    <property type="match status" value="1"/>
</dbReference>
<evidence type="ECO:0000256" key="1">
    <source>
        <dbReference type="ARBA" id="ARBA00005351"/>
    </source>
</evidence>
<reference evidence="2" key="1">
    <citation type="submission" date="2021-03" db="EMBL/GenBank/DDBJ databases">
        <authorList>
            <person name="Palmer J.M."/>
        </authorList>
    </citation>
    <scope>NUCLEOTIDE SEQUENCE</scope>
    <source>
        <strain evidence="2">ARV_011</strain>
    </source>
</reference>
<protein>
    <recommendedName>
        <fullName evidence="4">Golgi to ER traffic protein 4</fullName>
    </recommendedName>
</protein>
<evidence type="ECO:0000313" key="2">
    <source>
        <dbReference type="EMBL" id="KAG7193347.1"/>
    </source>
</evidence>
<comment type="caution">
    <text evidence="2">The sequence shown here is derived from an EMBL/GenBank/DDBJ whole genome shotgun (WGS) entry which is preliminary data.</text>
</comment>
<gene>
    <name evidence="2" type="ORF">KQ657_000764</name>
</gene>
<dbReference type="AlphaFoldDB" id="A0A9P8AHH3"/>
<keyword evidence="3" id="KW-1185">Reference proteome</keyword>
<name>A0A9P8AHH3_9ASCO</name>
<evidence type="ECO:0008006" key="4">
    <source>
        <dbReference type="Google" id="ProtNLM"/>
    </source>
</evidence>
<dbReference type="PANTHER" id="PTHR12875:SF0">
    <property type="entry name" value="GOLGI TO ER TRAFFIC PROTEIN 4 HOMOLOG"/>
    <property type="match status" value="1"/>
</dbReference>
<dbReference type="Pfam" id="PF04190">
    <property type="entry name" value="GET4"/>
    <property type="match status" value="1"/>
</dbReference>
<sequence>MSDRLKRTVERFKTRIESGAYYEAHQTIRTIVNRHVKAKQYSEAVDLLYEGANALADKKEYASAGDLVGYILAVYEEAGVTGNDHKQRLIEVINKFPNTEDNTLIDISKEAIKWSKTASGSPFGDSDLHLVFGSKLIQRVQSLNLSKSAEDSYKLFQVAEVNLVLGSHQCLPLYVDFLYQWYVASDGLNDPGLYLARAVINYAYLKNIKFVLESVNRFVEQLSNAKQPTEIIETEGVVVKFYDNCPLLNFVQLLALTLSRENSSAKFMKLYDEYRQTIEANELTNSIDYLGRLYYDLKLGNANGGNNMFANLMSGLFK</sequence>
<proteinExistence type="inferred from homology"/>
<dbReference type="RefSeq" id="XP_043048895.1">
    <property type="nucleotide sequence ID" value="XM_043191588.1"/>
</dbReference>
<dbReference type="PANTHER" id="PTHR12875">
    <property type="entry name" value="GOLGI TO ER TRAFFIC PROTEIN 4 HOMOLOG"/>
    <property type="match status" value="1"/>
</dbReference>
<dbReference type="InterPro" id="IPR007317">
    <property type="entry name" value="GET4"/>
</dbReference>
<dbReference type="GO" id="GO:0045048">
    <property type="term" value="P:protein insertion into ER membrane"/>
    <property type="evidence" value="ECO:0007669"/>
    <property type="project" value="InterPro"/>
</dbReference>
<organism evidence="2 3">
    <name type="scientific">Scheffersomyces spartinae</name>
    <dbReference type="NCBI Taxonomy" id="45513"/>
    <lineage>
        <taxon>Eukaryota</taxon>
        <taxon>Fungi</taxon>
        <taxon>Dikarya</taxon>
        <taxon>Ascomycota</taxon>
        <taxon>Saccharomycotina</taxon>
        <taxon>Pichiomycetes</taxon>
        <taxon>Debaryomycetaceae</taxon>
        <taxon>Scheffersomyces</taxon>
    </lineage>
</organism>
<dbReference type="GeneID" id="66114138"/>
<comment type="similarity">
    <text evidence="1">Belongs to the GET4 family.</text>
</comment>
<accession>A0A9P8AHH3</accession>
<dbReference type="EMBL" id="JAHMUF010000012">
    <property type="protein sequence ID" value="KAG7193347.1"/>
    <property type="molecule type" value="Genomic_DNA"/>
</dbReference>
<evidence type="ECO:0000313" key="3">
    <source>
        <dbReference type="Proteomes" id="UP000790833"/>
    </source>
</evidence>
<dbReference type="GO" id="GO:0072380">
    <property type="term" value="C:TRC complex"/>
    <property type="evidence" value="ECO:0007669"/>
    <property type="project" value="TreeGrafter"/>
</dbReference>
<dbReference type="OrthoDB" id="10252405at2759"/>
<dbReference type="InterPro" id="IPR011990">
    <property type="entry name" value="TPR-like_helical_dom_sf"/>
</dbReference>